<dbReference type="PANTHER" id="PTHR38685">
    <property type="entry name" value="CELL DIVISION PROTEIN ZIPA"/>
    <property type="match status" value="1"/>
</dbReference>
<proteinExistence type="inferred from homology"/>
<feature type="compositionally biased region" description="Polar residues" evidence="10">
    <location>
        <begin position="106"/>
        <end position="116"/>
    </location>
</feature>
<dbReference type="SUPFAM" id="SSF64383">
    <property type="entry name" value="Cell-division protein ZipA, C-terminal domain"/>
    <property type="match status" value="1"/>
</dbReference>
<evidence type="ECO:0000259" key="11">
    <source>
        <dbReference type="SMART" id="SM00771"/>
    </source>
</evidence>
<evidence type="ECO:0000256" key="5">
    <source>
        <dbReference type="ARBA" id="ARBA00022989"/>
    </source>
</evidence>
<keyword evidence="2 8" id="KW-0997">Cell inner membrane</keyword>
<keyword evidence="1 8" id="KW-1003">Cell membrane</keyword>
<feature type="compositionally biased region" description="Low complexity" evidence="10">
    <location>
        <begin position="72"/>
        <end position="96"/>
    </location>
</feature>
<comment type="caution">
    <text evidence="12">The sequence shown here is derived from an EMBL/GenBank/DDBJ whole genome shotgun (WGS) entry which is preliminary data.</text>
</comment>
<dbReference type="EMBL" id="BAAAFM010000008">
    <property type="protein sequence ID" value="GAA0212569.1"/>
    <property type="molecule type" value="Genomic_DNA"/>
</dbReference>
<dbReference type="Gene3D" id="3.30.1400.10">
    <property type="entry name" value="ZipA, C-terminal FtsZ-binding domain"/>
    <property type="match status" value="1"/>
</dbReference>
<evidence type="ECO:0000256" key="6">
    <source>
        <dbReference type="ARBA" id="ARBA00023136"/>
    </source>
</evidence>
<evidence type="ECO:0000313" key="13">
    <source>
        <dbReference type="Proteomes" id="UP001501221"/>
    </source>
</evidence>
<comment type="function">
    <text evidence="8 9">Essential cell division protein that stabilizes the FtsZ protofilaments by cross-linking them and that serves as a cytoplasmic membrane anchor for the Z ring. Also required for the recruitment to the septal ring of downstream cell division proteins.</text>
</comment>
<evidence type="ECO:0000256" key="8">
    <source>
        <dbReference type="HAMAP-Rule" id="MF_00509"/>
    </source>
</evidence>
<evidence type="ECO:0000313" key="12">
    <source>
        <dbReference type="EMBL" id="GAA0212569.1"/>
    </source>
</evidence>
<dbReference type="PANTHER" id="PTHR38685:SF1">
    <property type="entry name" value="CELL DIVISION PROTEIN ZIPA"/>
    <property type="match status" value="1"/>
</dbReference>
<evidence type="ECO:0000256" key="1">
    <source>
        <dbReference type="ARBA" id="ARBA00022475"/>
    </source>
</evidence>
<feature type="region of interest" description="Disordered" evidence="10">
    <location>
        <begin position="50"/>
        <end position="126"/>
    </location>
</feature>
<keyword evidence="6 8" id="KW-0472">Membrane</keyword>
<dbReference type="RefSeq" id="WP_343989777.1">
    <property type="nucleotide sequence ID" value="NZ_BAAAFM010000008.1"/>
</dbReference>
<protein>
    <recommendedName>
        <fullName evidence="8 9">Cell division protein ZipA</fullName>
    </recommendedName>
</protein>
<dbReference type="NCBIfam" id="TIGR02205">
    <property type="entry name" value="septum_zipA"/>
    <property type="match status" value="1"/>
</dbReference>
<dbReference type="Proteomes" id="UP001501221">
    <property type="component" value="Unassembled WGS sequence"/>
</dbReference>
<keyword evidence="13" id="KW-1185">Reference proteome</keyword>
<comment type="subunit">
    <text evidence="8">Interacts with FtsZ via their C-terminal domains.</text>
</comment>
<dbReference type="InterPro" id="IPR007449">
    <property type="entry name" value="ZipA_FtsZ-bd_C"/>
</dbReference>
<dbReference type="Pfam" id="PF04354">
    <property type="entry name" value="ZipA_C"/>
    <property type="match status" value="1"/>
</dbReference>
<dbReference type="InterPro" id="IPR011919">
    <property type="entry name" value="Cell_div_ZipA"/>
</dbReference>
<dbReference type="SMART" id="SM00771">
    <property type="entry name" value="ZipA_C"/>
    <property type="match status" value="1"/>
</dbReference>
<evidence type="ECO:0000256" key="3">
    <source>
        <dbReference type="ARBA" id="ARBA00022618"/>
    </source>
</evidence>
<name>A0ABP3CR09_9GAMM</name>
<reference evidence="13" key="1">
    <citation type="journal article" date="2019" name="Int. J. Syst. Evol. Microbiol.">
        <title>The Global Catalogue of Microorganisms (GCM) 10K type strain sequencing project: providing services to taxonomists for standard genome sequencing and annotation.</title>
        <authorList>
            <consortium name="The Broad Institute Genomics Platform"/>
            <consortium name="The Broad Institute Genome Sequencing Center for Infectious Disease"/>
            <person name="Wu L."/>
            <person name="Ma J."/>
        </authorList>
    </citation>
    <scope>NUCLEOTIDE SEQUENCE [LARGE SCALE GENOMIC DNA]</scope>
    <source>
        <strain evidence="13">JCM 16211</strain>
    </source>
</reference>
<feature type="transmembrane region" description="Helical" evidence="8">
    <location>
        <begin position="6"/>
        <end position="24"/>
    </location>
</feature>
<keyword evidence="3 8" id="KW-0132">Cell division</keyword>
<feature type="region of interest" description="Disordered" evidence="10">
    <location>
        <begin position="171"/>
        <end position="196"/>
    </location>
</feature>
<organism evidence="12 13">
    <name type="scientific">Kangiella japonica</name>
    <dbReference type="NCBI Taxonomy" id="647384"/>
    <lineage>
        <taxon>Bacteria</taxon>
        <taxon>Pseudomonadati</taxon>
        <taxon>Pseudomonadota</taxon>
        <taxon>Gammaproteobacteria</taxon>
        <taxon>Kangiellales</taxon>
        <taxon>Kangiellaceae</taxon>
        <taxon>Kangiella</taxon>
    </lineage>
</organism>
<comment type="similarity">
    <text evidence="8 9">Belongs to the ZipA family.</text>
</comment>
<evidence type="ECO:0000256" key="4">
    <source>
        <dbReference type="ARBA" id="ARBA00022692"/>
    </source>
</evidence>
<evidence type="ECO:0000256" key="9">
    <source>
        <dbReference type="RuleBase" id="RU003612"/>
    </source>
</evidence>
<keyword evidence="4 8" id="KW-0812">Transmembrane</keyword>
<accession>A0ABP3CR09</accession>
<evidence type="ECO:0000256" key="10">
    <source>
        <dbReference type="SAM" id="MobiDB-lite"/>
    </source>
</evidence>
<keyword evidence="7 8" id="KW-0131">Cell cycle</keyword>
<gene>
    <name evidence="8" type="primary">zipA</name>
    <name evidence="12" type="ORF">GCM10009123_19800</name>
</gene>
<dbReference type="HAMAP" id="MF_00509">
    <property type="entry name" value="ZipA"/>
    <property type="match status" value="1"/>
</dbReference>
<evidence type="ECO:0000256" key="2">
    <source>
        <dbReference type="ARBA" id="ARBA00022519"/>
    </source>
</evidence>
<evidence type="ECO:0000256" key="7">
    <source>
        <dbReference type="ARBA" id="ARBA00023306"/>
    </source>
</evidence>
<dbReference type="InterPro" id="IPR036765">
    <property type="entry name" value="ZipA_FtsZ-bd_C_sf"/>
</dbReference>
<feature type="domain" description="ZipA C-terminal FtsZ-binding" evidence="11">
    <location>
        <begin position="207"/>
        <end position="337"/>
    </location>
</feature>
<comment type="subcellular location">
    <subcellularLocation>
        <location evidence="8">Cell inner membrane</location>
        <topology evidence="8">Single-pass type I membrane protein</topology>
    </subcellularLocation>
    <text evidence="8">Localizes to the Z ring in an FtsZ-dependent manner.</text>
</comment>
<sequence>MEWQLAILLALVSLVIIGFIYFDAKRRTRVRRERVERELYQERLEKSRDMKGFDDDGVGQVRVIGDDKKSNNNDSNEAASEPVVDSSSLSNASEPSLKTADEVSYKTATSASNETPTAVPHKDLESSVVNSDKELLEPTISEAEVPVLDDALFEFTKESLKKDQSILSEAQISETKKEPKVSQPQQTTLFDDPNDVVDEEPTIETEPELIFSLFVVAEQERPFKGPELVQSLVEQGMRHGEMDIFHRHAQANGRGAVQFSLANALEPGIFNLKKIDELETRGLALFMTLPGPKKPMKAYDLMVKTAQGITKELGGYVLDATKSNFSKQIESHHREQISEFERKQLLQK</sequence>
<keyword evidence="5 8" id="KW-1133">Transmembrane helix</keyword>